<dbReference type="EMBL" id="JBHTHR010000546">
    <property type="protein sequence ID" value="MFD0802650.1"/>
    <property type="molecule type" value="Genomic_DNA"/>
</dbReference>
<comment type="caution">
    <text evidence="5">The sequence shown here is derived from an EMBL/GenBank/DDBJ whole genome shotgun (WGS) entry which is preliminary data.</text>
</comment>
<proteinExistence type="predicted"/>
<evidence type="ECO:0000313" key="5">
    <source>
        <dbReference type="EMBL" id="MFD0802650.1"/>
    </source>
</evidence>
<dbReference type="InterPro" id="IPR038261">
    <property type="entry name" value="GPP34-like_sf"/>
</dbReference>
<dbReference type="Pfam" id="PF05719">
    <property type="entry name" value="GPP34"/>
    <property type="match status" value="1"/>
</dbReference>
<keyword evidence="3" id="KW-0446">Lipid-binding</keyword>
<dbReference type="Gene3D" id="1.10.3630.10">
    <property type="entry name" value="yeast vps74-n-term truncation variant domain like"/>
    <property type="match status" value="1"/>
</dbReference>
<evidence type="ECO:0000256" key="3">
    <source>
        <dbReference type="ARBA" id="ARBA00023121"/>
    </source>
</evidence>
<protein>
    <submittedName>
        <fullName evidence="5">GPP34 family phosphoprotein</fullName>
    </submittedName>
</protein>
<gene>
    <name evidence="5" type="ORF">ACFQZU_15175</name>
</gene>
<organism evidence="5 6">
    <name type="scientific">Streptomonospora algeriensis</name>
    <dbReference type="NCBI Taxonomy" id="995084"/>
    <lineage>
        <taxon>Bacteria</taxon>
        <taxon>Bacillati</taxon>
        <taxon>Actinomycetota</taxon>
        <taxon>Actinomycetes</taxon>
        <taxon>Streptosporangiales</taxon>
        <taxon>Nocardiopsidaceae</taxon>
        <taxon>Streptomonospora</taxon>
    </lineage>
</organism>
<keyword evidence="4" id="KW-0472">Membrane</keyword>
<evidence type="ECO:0000256" key="2">
    <source>
        <dbReference type="ARBA" id="ARBA00023034"/>
    </source>
</evidence>
<dbReference type="InterPro" id="IPR008628">
    <property type="entry name" value="GPP34-like"/>
</dbReference>
<keyword evidence="2" id="KW-0333">Golgi apparatus</keyword>
<accession>A0ABW3BHW9</accession>
<keyword evidence="6" id="KW-1185">Reference proteome</keyword>
<evidence type="ECO:0000256" key="4">
    <source>
        <dbReference type="ARBA" id="ARBA00023136"/>
    </source>
</evidence>
<sequence>MNQPIAPRILTDDLLLLAYGPDTGRPLADTNRLQCGLAGALIAETVLAGLVAIDGDGRLHTTGSHRTGVPDVDGTAERVAAEPRPRKVKWWVQQLNKRQLRQHLLGRAVHVGVLTQQSHRVLRILPVETYRPEPEDRERAVWALHSVLMGYAAPDSRSAALLAVVGAMRLDGKLFADVPARERRKRLKALADRDDIGRAVRQVIQSIESAVAAVVVSSGGGDGGGGG</sequence>
<reference evidence="6" key="1">
    <citation type="journal article" date="2019" name="Int. J. Syst. Evol. Microbiol.">
        <title>The Global Catalogue of Microorganisms (GCM) 10K type strain sequencing project: providing services to taxonomists for standard genome sequencing and annotation.</title>
        <authorList>
            <consortium name="The Broad Institute Genomics Platform"/>
            <consortium name="The Broad Institute Genome Sequencing Center for Infectious Disease"/>
            <person name="Wu L."/>
            <person name="Ma J."/>
        </authorList>
    </citation>
    <scope>NUCLEOTIDE SEQUENCE [LARGE SCALE GENOMIC DNA]</scope>
    <source>
        <strain evidence="6">CCUG 63369</strain>
    </source>
</reference>
<name>A0ABW3BHW9_9ACTN</name>
<evidence type="ECO:0000256" key="1">
    <source>
        <dbReference type="ARBA" id="ARBA00004255"/>
    </source>
</evidence>
<evidence type="ECO:0000313" key="6">
    <source>
        <dbReference type="Proteomes" id="UP001596956"/>
    </source>
</evidence>
<dbReference type="Proteomes" id="UP001596956">
    <property type="component" value="Unassembled WGS sequence"/>
</dbReference>
<comment type="subcellular location">
    <subcellularLocation>
        <location evidence="1">Golgi apparatus membrane</location>
        <topology evidence="1">Peripheral membrane protein</topology>
        <orientation evidence="1">Cytoplasmic side</orientation>
    </subcellularLocation>
</comment>